<feature type="region of interest" description="Disordered" evidence="1">
    <location>
        <begin position="22"/>
        <end position="50"/>
    </location>
</feature>
<dbReference type="OrthoDB" id="1302888at2759"/>
<proteinExistence type="predicted"/>
<dbReference type="PANTHER" id="PTHR31973:SF197">
    <property type="entry name" value="SWIM-TYPE DOMAIN-CONTAINING PROTEIN"/>
    <property type="match status" value="1"/>
</dbReference>
<dbReference type="PANTHER" id="PTHR31973">
    <property type="entry name" value="POLYPROTEIN, PUTATIVE-RELATED"/>
    <property type="match status" value="1"/>
</dbReference>
<evidence type="ECO:0000313" key="3">
    <source>
        <dbReference type="EMBL" id="VFQ67441.1"/>
    </source>
</evidence>
<gene>
    <name evidence="3" type="ORF">CCAM_LOCUS9217</name>
</gene>
<sequence length="373" mass="43465">MCIERSIDAVWRGHEVFGLPPQHNKWTEPDNNGKDNVHDGRGHKKLKRSKKRSVVDGGIQQFEITQLSAKLLAKELKGLEAYDIPTLSEPYIPPLDTFFEEIVDLNQYGCDEVVSNGSKGCIEDDDEESDYEDIKEHHKRAEAAWVASHMLKEFRSNREMNADTVQKRMLTKFNTYIRNYTCWRTLKLMRNMVEGRDEDGYKLLPQYLEQITRMRQSGVFFLNGLADALGCLEDASKYTIISDRHQAIVTGLHNVLPKASRRICVLHFYKNFASKFSGAWFHSFFYIVANTFSEYAFNRAMDKIKEEDAEAYEWLMKNEPHEHWARHKFNPSLKCEDNTNNFVESFNKAIVAHRAKQILQMLEEIRKLVGNRI</sequence>
<evidence type="ECO:0000256" key="1">
    <source>
        <dbReference type="SAM" id="MobiDB-lite"/>
    </source>
</evidence>
<keyword evidence="4" id="KW-1185">Reference proteome</keyword>
<dbReference type="AlphaFoldDB" id="A0A484KN89"/>
<feature type="compositionally biased region" description="Basic and acidic residues" evidence="1">
    <location>
        <begin position="25"/>
        <end position="40"/>
    </location>
</feature>
<organism evidence="3 4">
    <name type="scientific">Cuscuta campestris</name>
    <dbReference type="NCBI Taxonomy" id="132261"/>
    <lineage>
        <taxon>Eukaryota</taxon>
        <taxon>Viridiplantae</taxon>
        <taxon>Streptophyta</taxon>
        <taxon>Embryophyta</taxon>
        <taxon>Tracheophyta</taxon>
        <taxon>Spermatophyta</taxon>
        <taxon>Magnoliopsida</taxon>
        <taxon>eudicotyledons</taxon>
        <taxon>Gunneridae</taxon>
        <taxon>Pentapetalae</taxon>
        <taxon>asterids</taxon>
        <taxon>lamiids</taxon>
        <taxon>Solanales</taxon>
        <taxon>Convolvulaceae</taxon>
        <taxon>Cuscuteae</taxon>
        <taxon>Cuscuta</taxon>
        <taxon>Cuscuta subgen. Grammica</taxon>
        <taxon>Cuscuta sect. Cleistogrammica</taxon>
    </lineage>
</organism>
<evidence type="ECO:0000259" key="2">
    <source>
        <dbReference type="Pfam" id="PF10551"/>
    </source>
</evidence>
<protein>
    <recommendedName>
        <fullName evidence="2">MULE transposase domain-containing protein</fullName>
    </recommendedName>
</protein>
<accession>A0A484KN89</accession>
<feature type="domain" description="MULE transposase" evidence="2">
    <location>
        <begin position="222"/>
        <end position="271"/>
    </location>
</feature>
<dbReference type="EMBL" id="OOIL02000613">
    <property type="protein sequence ID" value="VFQ67441.1"/>
    <property type="molecule type" value="Genomic_DNA"/>
</dbReference>
<feature type="compositionally biased region" description="Basic residues" evidence="1">
    <location>
        <begin position="41"/>
        <end position="50"/>
    </location>
</feature>
<dbReference type="Proteomes" id="UP000595140">
    <property type="component" value="Unassembled WGS sequence"/>
</dbReference>
<dbReference type="InterPro" id="IPR018289">
    <property type="entry name" value="MULE_transposase_dom"/>
</dbReference>
<name>A0A484KN89_9ASTE</name>
<dbReference type="Pfam" id="PF10551">
    <property type="entry name" value="MULE"/>
    <property type="match status" value="1"/>
</dbReference>
<reference evidence="3 4" key="1">
    <citation type="submission" date="2018-04" db="EMBL/GenBank/DDBJ databases">
        <authorList>
            <person name="Vogel A."/>
        </authorList>
    </citation>
    <scope>NUCLEOTIDE SEQUENCE [LARGE SCALE GENOMIC DNA]</scope>
</reference>
<evidence type="ECO:0000313" key="4">
    <source>
        <dbReference type="Proteomes" id="UP000595140"/>
    </source>
</evidence>